<keyword evidence="1" id="KW-0805">Transcription regulation</keyword>
<dbReference type="PROSITE" id="PS50932">
    <property type="entry name" value="HTH_LACI_2"/>
    <property type="match status" value="1"/>
</dbReference>
<dbReference type="Gene3D" id="3.40.50.2300">
    <property type="match status" value="2"/>
</dbReference>
<dbReference type="RefSeq" id="WP_012854874.1">
    <property type="nucleotide sequence ID" value="NC_013510.1"/>
</dbReference>
<evidence type="ECO:0000256" key="1">
    <source>
        <dbReference type="ARBA" id="ARBA00023015"/>
    </source>
</evidence>
<dbReference type="SUPFAM" id="SSF47413">
    <property type="entry name" value="lambda repressor-like DNA-binding domains"/>
    <property type="match status" value="1"/>
</dbReference>
<feature type="region of interest" description="Disordered" evidence="4">
    <location>
        <begin position="1"/>
        <end position="29"/>
    </location>
</feature>
<reference evidence="6 7" key="1">
    <citation type="journal article" date="2011" name="Stand. Genomic Sci.">
        <title>Complete genome sequence of Thermomonospora curvata type strain (B9).</title>
        <authorList>
            <person name="Chertkov O."/>
            <person name="Sikorski J."/>
            <person name="Nolan M."/>
            <person name="Lapidus A."/>
            <person name="Lucas S."/>
            <person name="Del Rio T.G."/>
            <person name="Tice H."/>
            <person name="Cheng J.F."/>
            <person name="Goodwin L."/>
            <person name="Pitluck S."/>
            <person name="Liolios K."/>
            <person name="Ivanova N."/>
            <person name="Mavromatis K."/>
            <person name="Mikhailova N."/>
            <person name="Ovchinnikova G."/>
            <person name="Pati A."/>
            <person name="Chen A."/>
            <person name="Palaniappan K."/>
            <person name="Djao O.D."/>
            <person name="Land M."/>
            <person name="Hauser L."/>
            <person name="Chang Y.J."/>
            <person name="Jeffries C.D."/>
            <person name="Brettin T."/>
            <person name="Han C."/>
            <person name="Detter J.C."/>
            <person name="Rohde M."/>
            <person name="Goker M."/>
            <person name="Woyke T."/>
            <person name="Bristow J."/>
            <person name="Eisen J.A."/>
            <person name="Markowitz V."/>
            <person name="Hugenholtz P."/>
            <person name="Klenk H.P."/>
            <person name="Kyrpides N.C."/>
        </authorList>
    </citation>
    <scope>NUCLEOTIDE SEQUENCE [LARGE SCALE GENOMIC DNA]</scope>
    <source>
        <strain evidence="7">ATCC 19995 / DSM 43183 / JCM 3096 / KCTC 9072 / NBRC 15933 / NCIMB 10081 / Henssen B9</strain>
    </source>
</reference>
<dbReference type="SUPFAM" id="SSF53822">
    <property type="entry name" value="Periplasmic binding protein-like I"/>
    <property type="match status" value="1"/>
</dbReference>
<dbReference type="STRING" id="471852.Tcur_4568"/>
<organism evidence="6 7">
    <name type="scientific">Thermomonospora curvata (strain ATCC 19995 / DSM 43183 / JCM 3096 / KCTC 9072 / NBRC 15933 / NCIMB 10081 / Henssen B9)</name>
    <dbReference type="NCBI Taxonomy" id="471852"/>
    <lineage>
        <taxon>Bacteria</taxon>
        <taxon>Bacillati</taxon>
        <taxon>Actinomycetota</taxon>
        <taxon>Actinomycetes</taxon>
        <taxon>Streptosporangiales</taxon>
        <taxon>Thermomonosporaceae</taxon>
        <taxon>Thermomonospora</taxon>
    </lineage>
</organism>
<gene>
    <name evidence="6" type="ordered locus">Tcur_4568</name>
</gene>
<dbReference type="PANTHER" id="PTHR30146">
    <property type="entry name" value="LACI-RELATED TRANSCRIPTIONAL REPRESSOR"/>
    <property type="match status" value="1"/>
</dbReference>
<dbReference type="EMBL" id="CP001738">
    <property type="protein sequence ID" value="ACZ00093.1"/>
    <property type="molecule type" value="Genomic_DNA"/>
</dbReference>
<sequence>MAISEPPVRSEARPQTRAESKTRTARRPPTLAHVAALAGVSPATASRVLSGSAHVSPDARMLVEDAVQRLGYVRRRSAPRLVGPGESIAVVLCEDSSRVFADPFFARLLQGVKRELEGGPQHVVLMVGGNEEWRTAAEYLRAGHTAGVLLVGPHRDHPLVRLHTASRGPVVVAGRPLSPIRLPYVDADNRGGARAALEHLVATGRRKIGVIAGPPDVGPGIDRLAGYRAAATDAGIEIEGLIVRGDFSRTSGEHAMNRLLARRPDLEAVAAASDLMALGAMRALHRAGRRIPDDVAVVGFDDLPIARRIRPALTTVRQPVEDLGARAVRELLGLIGGRSAPERGVILKSKLIVRDSA</sequence>
<dbReference type="Pfam" id="PF00356">
    <property type="entry name" value="LacI"/>
    <property type="match status" value="1"/>
</dbReference>
<evidence type="ECO:0000313" key="6">
    <source>
        <dbReference type="EMBL" id="ACZ00093.1"/>
    </source>
</evidence>
<evidence type="ECO:0000259" key="5">
    <source>
        <dbReference type="PROSITE" id="PS50932"/>
    </source>
</evidence>
<dbReference type="Proteomes" id="UP000001918">
    <property type="component" value="Chromosome"/>
</dbReference>
<evidence type="ECO:0000256" key="2">
    <source>
        <dbReference type="ARBA" id="ARBA00023125"/>
    </source>
</evidence>
<keyword evidence="3" id="KW-0804">Transcription</keyword>
<dbReference type="Pfam" id="PF13377">
    <property type="entry name" value="Peripla_BP_3"/>
    <property type="match status" value="1"/>
</dbReference>
<dbReference type="PANTHER" id="PTHR30146:SF109">
    <property type="entry name" value="HTH-TYPE TRANSCRIPTIONAL REGULATOR GALS"/>
    <property type="match status" value="1"/>
</dbReference>
<dbReference type="Gene3D" id="1.10.260.40">
    <property type="entry name" value="lambda repressor-like DNA-binding domains"/>
    <property type="match status" value="1"/>
</dbReference>
<dbReference type="CDD" id="cd06267">
    <property type="entry name" value="PBP1_LacI_sugar_binding-like"/>
    <property type="match status" value="1"/>
</dbReference>
<dbReference type="eggNOG" id="COG1609">
    <property type="taxonomic scope" value="Bacteria"/>
</dbReference>
<evidence type="ECO:0000256" key="4">
    <source>
        <dbReference type="SAM" id="MobiDB-lite"/>
    </source>
</evidence>
<feature type="compositionally biased region" description="Basic and acidic residues" evidence="4">
    <location>
        <begin position="8"/>
        <end position="22"/>
    </location>
</feature>
<dbReference type="GO" id="GO:0003700">
    <property type="term" value="F:DNA-binding transcription factor activity"/>
    <property type="evidence" value="ECO:0007669"/>
    <property type="project" value="TreeGrafter"/>
</dbReference>
<protein>
    <submittedName>
        <fullName evidence="6">Transcriptional regulator, LacI family</fullName>
    </submittedName>
</protein>
<evidence type="ECO:0000313" key="7">
    <source>
        <dbReference type="Proteomes" id="UP000001918"/>
    </source>
</evidence>
<dbReference type="SMART" id="SM00354">
    <property type="entry name" value="HTH_LACI"/>
    <property type="match status" value="1"/>
</dbReference>
<name>D1A5A7_THECD</name>
<dbReference type="CDD" id="cd01392">
    <property type="entry name" value="HTH_LacI"/>
    <property type="match status" value="1"/>
</dbReference>
<dbReference type="InterPro" id="IPR010982">
    <property type="entry name" value="Lambda_DNA-bd_dom_sf"/>
</dbReference>
<proteinExistence type="predicted"/>
<keyword evidence="7" id="KW-1185">Reference proteome</keyword>
<feature type="domain" description="HTH lacI-type" evidence="5">
    <location>
        <begin position="29"/>
        <end position="83"/>
    </location>
</feature>
<evidence type="ECO:0000256" key="3">
    <source>
        <dbReference type="ARBA" id="ARBA00023163"/>
    </source>
</evidence>
<dbReference type="HOGENOM" id="CLU_037628_6_1_11"/>
<dbReference type="GO" id="GO:0000976">
    <property type="term" value="F:transcription cis-regulatory region binding"/>
    <property type="evidence" value="ECO:0007669"/>
    <property type="project" value="TreeGrafter"/>
</dbReference>
<keyword evidence="2" id="KW-0238">DNA-binding</keyword>
<dbReference type="KEGG" id="tcu:Tcur_4568"/>
<dbReference type="InterPro" id="IPR000843">
    <property type="entry name" value="HTH_LacI"/>
</dbReference>
<dbReference type="AlphaFoldDB" id="D1A5A7"/>
<accession>D1A5A7</accession>
<dbReference type="InterPro" id="IPR046335">
    <property type="entry name" value="LacI/GalR-like_sensor"/>
</dbReference>
<dbReference type="InterPro" id="IPR028082">
    <property type="entry name" value="Peripla_BP_I"/>
</dbReference>